<keyword evidence="1" id="KW-0472">Membrane</keyword>
<name>A0A7W8CTU7_9BACL</name>
<evidence type="ECO:0000256" key="1">
    <source>
        <dbReference type="SAM" id="Phobius"/>
    </source>
</evidence>
<gene>
    <name evidence="2" type="ORF">HNQ44_001821</name>
</gene>
<dbReference type="Proteomes" id="UP000525923">
    <property type="component" value="Unassembled WGS sequence"/>
</dbReference>
<feature type="transmembrane region" description="Helical" evidence="1">
    <location>
        <begin position="31"/>
        <end position="49"/>
    </location>
</feature>
<proteinExistence type="predicted"/>
<dbReference type="EMBL" id="JACHHE010000004">
    <property type="protein sequence ID" value="MBB5180393.1"/>
    <property type="molecule type" value="Genomic_DNA"/>
</dbReference>
<keyword evidence="1" id="KW-0812">Transmembrane</keyword>
<evidence type="ECO:0000313" key="3">
    <source>
        <dbReference type="Proteomes" id="UP000525923"/>
    </source>
</evidence>
<keyword evidence="3" id="KW-1185">Reference proteome</keyword>
<accession>A0A7W8CTU7</accession>
<protein>
    <submittedName>
        <fullName evidence="2">Uncharacterized protein</fullName>
    </submittedName>
</protein>
<sequence>MKEKAARLNFGTGIAIGLPFLILGIVQKNLAFVIIGVALAISLSASSALKSKSEKKSDK</sequence>
<comment type="caution">
    <text evidence="2">The sequence shown here is derived from an EMBL/GenBank/DDBJ whole genome shotgun (WGS) entry which is preliminary data.</text>
</comment>
<feature type="transmembrane region" description="Helical" evidence="1">
    <location>
        <begin position="7"/>
        <end position="25"/>
    </location>
</feature>
<reference evidence="2 3" key="1">
    <citation type="submission" date="2020-08" db="EMBL/GenBank/DDBJ databases">
        <title>Genomic Encyclopedia of Type Strains, Phase IV (KMG-IV): sequencing the most valuable type-strain genomes for metagenomic binning, comparative biology and taxonomic classification.</title>
        <authorList>
            <person name="Goeker M."/>
        </authorList>
    </citation>
    <scope>NUCLEOTIDE SEQUENCE [LARGE SCALE GENOMIC DNA]</scope>
    <source>
        <strain evidence="2 3">DSM 15895</strain>
    </source>
</reference>
<dbReference type="AlphaFoldDB" id="A0A7W8CTU7"/>
<dbReference type="RefSeq" id="WP_135504564.1">
    <property type="nucleotide sequence ID" value="NZ_JACHHE010000004.1"/>
</dbReference>
<keyword evidence="1" id="KW-1133">Transmembrane helix</keyword>
<evidence type="ECO:0000313" key="2">
    <source>
        <dbReference type="EMBL" id="MBB5180393.1"/>
    </source>
</evidence>
<organism evidence="2 3">
    <name type="scientific">Planococcus koreensis</name>
    <dbReference type="NCBI Taxonomy" id="112331"/>
    <lineage>
        <taxon>Bacteria</taxon>
        <taxon>Bacillati</taxon>
        <taxon>Bacillota</taxon>
        <taxon>Bacilli</taxon>
        <taxon>Bacillales</taxon>
        <taxon>Caryophanaceae</taxon>
        <taxon>Planococcus</taxon>
    </lineage>
</organism>